<dbReference type="AlphaFoldDB" id="A0A927L976"/>
<name>A0A927L976_9ACTN</name>
<evidence type="ECO:0000313" key="4">
    <source>
        <dbReference type="Proteomes" id="UP000661025"/>
    </source>
</evidence>
<dbReference type="SUPFAM" id="SSF53335">
    <property type="entry name" value="S-adenosyl-L-methionine-dependent methyltransferases"/>
    <property type="match status" value="1"/>
</dbReference>
<dbReference type="EMBL" id="JACYXT010000006">
    <property type="protein sequence ID" value="MBD9724823.1"/>
    <property type="molecule type" value="Genomic_DNA"/>
</dbReference>
<evidence type="ECO:0000256" key="1">
    <source>
        <dbReference type="SAM" id="MobiDB-lite"/>
    </source>
</evidence>
<dbReference type="PANTHER" id="PTHR42998">
    <property type="entry name" value="TYPE I RESTRICTION ENZYME HINDVIIP M PROTEIN-RELATED"/>
    <property type="match status" value="1"/>
</dbReference>
<evidence type="ECO:0000313" key="3">
    <source>
        <dbReference type="EMBL" id="MBD9724823.1"/>
    </source>
</evidence>
<dbReference type="PANTHER" id="PTHR42998:SF1">
    <property type="entry name" value="TYPE I RESTRICTION ENZYME HINDI METHYLASE SUBUNIT"/>
    <property type="match status" value="1"/>
</dbReference>
<dbReference type="GO" id="GO:0032259">
    <property type="term" value="P:methylation"/>
    <property type="evidence" value="ECO:0007669"/>
    <property type="project" value="UniProtKB-KW"/>
</dbReference>
<accession>A0A927L976</accession>
<dbReference type="InterPro" id="IPR052916">
    <property type="entry name" value="Type-I_RE_MTase_Subunit"/>
</dbReference>
<dbReference type="GeneID" id="79932635"/>
<dbReference type="Proteomes" id="UP000661025">
    <property type="component" value="Unassembled WGS sequence"/>
</dbReference>
<comment type="caution">
    <text evidence="3">The sequence shown here is derived from an EMBL/GenBank/DDBJ whole genome shotgun (WGS) entry which is preliminary data.</text>
</comment>
<protein>
    <submittedName>
        <fullName evidence="3">N-6 DNA methylase</fullName>
    </submittedName>
</protein>
<feature type="region of interest" description="Disordered" evidence="1">
    <location>
        <begin position="1"/>
        <end position="21"/>
    </location>
</feature>
<dbReference type="InterPro" id="IPR003356">
    <property type="entry name" value="DNA_methylase_A-5"/>
</dbReference>
<dbReference type="PRINTS" id="PR00507">
    <property type="entry name" value="N12N6MTFRASE"/>
</dbReference>
<sequence length="560" mass="60040">MTDSGASAPGTHDGPVPVDRLVSRPEIARLAKVKRPAVTNWERRYSEYPAPVGGDPELFRAAEVLAWLSTRTVPANALLPGEPVGTTYGDRFRAGLGGTAGGLLRLVERLAGPEADRLRGGMPLDDYLGWLLSFVYEHIKDPDGGMAEQSRRHALMGPEHDYAQRVFPPGALPELFDMLGRTPVGSEQEARAAFDHVLVRWRAEHAREGGAFLTPPSVSRVMAGALAAVRPGAVYVHDPYARVGELLVAYLDAVAAHGGGERLLISGRAPSPRERVAAVDNLQVHHGRRRMAWLGEVPVSDDGLVTPALDPDGPPVGPPGFSETCDVLLTNPPFGRFPEDVSPPSYWTYGPARRIEFDWLQYAVSRLAPDGRAAVLMPSGAASNSGAAETVRGGLVRAGAVECVIALPPALFTLTAVKTHIWFLRAPGSGTTPAPDVLFVDGGHLGHQVTRTQRALSDDDIGQLVGEYVSWHTSLTGGPSFTGTPGLSRVVPVLDIVAHGHNLDPVQHVRPVGPASAVPEAGPTETRERLVRLGEEIKALHKRVDAADAEVLRWFRRYGL</sequence>
<evidence type="ECO:0000259" key="2">
    <source>
        <dbReference type="Pfam" id="PF02384"/>
    </source>
</evidence>
<gene>
    <name evidence="3" type="ORF">IHE70_16685</name>
</gene>
<reference evidence="3" key="1">
    <citation type="submission" date="2020-09" db="EMBL/GenBank/DDBJ databases">
        <title>Streptomyces canutascabiei sp. nov., which causes potato common scab and is distributed across the world.</title>
        <authorList>
            <person name="Nguyen H.P."/>
            <person name="Weisberg A.J."/>
            <person name="Chang J.H."/>
            <person name="Clarke C.R."/>
        </authorList>
    </citation>
    <scope>NUCLEOTIDE SEQUENCE</scope>
    <source>
        <strain evidence="3">ID-01-6.2a</strain>
    </source>
</reference>
<dbReference type="RefSeq" id="WP_192361636.1">
    <property type="nucleotide sequence ID" value="NZ_CP119182.1"/>
</dbReference>
<dbReference type="GO" id="GO:0003677">
    <property type="term" value="F:DNA binding"/>
    <property type="evidence" value="ECO:0007669"/>
    <property type="project" value="InterPro"/>
</dbReference>
<proteinExistence type="predicted"/>
<dbReference type="InterPro" id="IPR029063">
    <property type="entry name" value="SAM-dependent_MTases_sf"/>
</dbReference>
<keyword evidence="3" id="KW-0489">Methyltransferase</keyword>
<keyword evidence="3" id="KW-0808">Transferase</keyword>
<dbReference type="Pfam" id="PF02384">
    <property type="entry name" value="N6_Mtase"/>
    <property type="match status" value="1"/>
</dbReference>
<dbReference type="Gene3D" id="3.40.50.150">
    <property type="entry name" value="Vaccinia Virus protein VP39"/>
    <property type="match status" value="1"/>
</dbReference>
<feature type="domain" description="DNA methylase adenine-specific" evidence="2">
    <location>
        <begin position="194"/>
        <end position="510"/>
    </location>
</feature>
<dbReference type="GO" id="GO:0008170">
    <property type="term" value="F:N-methyltransferase activity"/>
    <property type="evidence" value="ECO:0007669"/>
    <property type="project" value="InterPro"/>
</dbReference>
<organism evidence="3 4">
    <name type="scientific">Streptomyces caniscabiei</name>
    <dbReference type="NCBI Taxonomy" id="2746961"/>
    <lineage>
        <taxon>Bacteria</taxon>
        <taxon>Bacillati</taxon>
        <taxon>Actinomycetota</taxon>
        <taxon>Actinomycetes</taxon>
        <taxon>Kitasatosporales</taxon>
        <taxon>Streptomycetaceae</taxon>
        <taxon>Streptomyces</taxon>
    </lineage>
</organism>